<organism evidence="1 2">
    <name type="scientific">Trametes sanguinea</name>
    <dbReference type="NCBI Taxonomy" id="158606"/>
    <lineage>
        <taxon>Eukaryota</taxon>
        <taxon>Fungi</taxon>
        <taxon>Dikarya</taxon>
        <taxon>Basidiomycota</taxon>
        <taxon>Agaricomycotina</taxon>
        <taxon>Agaricomycetes</taxon>
        <taxon>Polyporales</taxon>
        <taxon>Polyporaceae</taxon>
        <taxon>Trametes</taxon>
    </lineage>
</organism>
<keyword evidence="2" id="KW-1185">Reference proteome</keyword>
<accession>A0ACC1PDJ6</accession>
<gene>
    <name evidence="1" type="ORF">NUW54_g8600</name>
</gene>
<dbReference type="Proteomes" id="UP001144978">
    <property type="component" value="Unassembled WGS sequence"/>
</dbReference>
<proteinExistence type="predicted"/>
<reference evidence="1" key="1">
    <citation type="submission" date="2022-08" db="EMBL/GenBank/DDBJ databases">
        <title>Genome Sequence of Pycnoporus sanguineus.</title>
        <authorList>
            <person name="Buettner E."/>
        </authorList>
    </citation>
    <scope>NUCLEOTIDE SEQUENCE</scope>
    <source>
        <strain evidence="1">CG-C14</strain>
    </source>
</reference>
<dbReference type="EMBL" id="JANSHE010002697">
    <property type="protein sequence ID" value="KAJ2990025.1"/>
    <property type="molecule type" value="Genomic_DNA"/>
</dbReference>
<comment type="caution">
    <text evidence="1">The sequence shown here is derived from an EMBL/GenBank/DDBJ whole genome shotgun (WGS) entry which is preliminary data.</text>
</comment>
<name>A0ACC1PDJ6_9APHY</name>
<protein>
    <submittedName>
        <fullName evidence="1">Uncharacterized protein</fullName>
    </submittedName>
</protein>
<evidence type="ECO:0000313" key="2">
    <source>
        <dbReference type="Proteomes" id="UP001144978"/>
    </source>
</evidence>
<sequence length="100" mass="10892">MPAIFSRITGLPDELQVRILSELDPPSILACREVMYAVYPAAALAAHQFGPTQAIPELKETIDNSIEVNYQLELALSGMIDGPRPLNSACTRDRLAALRA</sequence>
<evidence type="ECO:0000313" key="1">
    <source>
        <dbReference type="EMBL" id="KAJ2990025.1"/>
    </source>
</evidence>